<dbReference type="AlphaFoldDB" id="A0A6A7AU38"/>
<evidence type="ECO:0000313" key="2">
    <source>
        <dbReference type="EMBL" id="KAF2845635.1"/>
    </source>
</evidence>
<organism evidence="2 3">
    <name type="scientific">Plenodomus tracheiphilus IPT5</name>
    <dbReference type="NCBI Taxonomy" id="1408161"/>
    <lineage>
        <taxon>Eukaryota</taxon>
        <taxon>Fungi</taxon>
        <taxon>Dikarya</taxon>
        <taxon>Ascomycota</taxon>
        <taxon>Pezizomycotina</taxon>
        <taxon>Dothideomycetes</taxon>
        <taxon>Pleosporomycetidae</taxon>
        <taxon>Pleosporales</taxon>
        <taxon>Pleosporineae</taxon>
        <taxon>Leptosphaeriaceae</taxon>
        <taxon>Plenodomus</taxon>
    </lineage>
</organism>
<proteinExistence type="predicted"/>
<accession>A0A6A7AU38</accession>
<protein>
    <submittedName>
        <fullName evidence="2">HET-domain-containing protein</fullName>
    </submittedName>
</protein>
<sequence length="691" mass="79095">MQGCHFCDACQRFLRGEVVDINFQNERSLKFVHHRNLQSLTDALSSSCMICSLAWGDDVLPFLPDNPDGKVTASFRTGEQEWEAGTRSLNFEIEPSNMVHRYAAVVLSPWEIMVDHQYPDLLPDNTRTELGLSVIRHLYQDCVENHIECATQLTPKASRPSRILDIGGPQSNHVRLLLETRANREGSPYACLSHCWGGEIPFTLTKHTLKTLVNGVSVDALPRTFRDAIFIARKFYIQYLWIDSMCIMQGDEADWSFEAARMSDVYAQAVCTIAATHSKDSKTGLFFERQPSLLQPLRIQAAPKTKTNIVDKESSIYPFEGSYWCDNAKIWTDGIEKANLSSRAWACQERQLSRRIVHCGRTQLFWECHRLKAGENYPKYLPKWTTPHWFEDTARLKRSLNNLLVHKANSKAELDVHEQRDDLELKLIEALYFSWSAFRITYSVCSMSKEQDKLVAIQGIAERVGQALGDSLVAGLWSNRFLEELCWSKNRLLHDIPVREPTKWRAPSWSWVCSNARIWNSTTSKLHRHHPDWDFEIDLEDIDVKTRVSGELEHGLLQIKCRLLPAIVEPGLLEISKCSLHGTVTLKQNAVRFSAGTRLEDDMRVDMDVLEQRETKHVHMVIIQHCIHSDSDEVDPGYYELSSMEGLFLVPHAANPEHYVRVGLFRTGNHDASQVLMQEHKAAELRTITLA</sequence>
<reference evidence="2" key="1">
    <citation type="submission" date="2020-01" db="EMBL/GenBank/DDBJ databases">
        <authorList>
            <consortium name="DOE Joint Genome Institute"/>
            <person name="Haridas S."/>
            <person name="Albert R."/>
            <person name="Binder M."/>
            <person name="Bloem J."/>
            <person name="Labutti K."/>
            <person name="Salamov A."/>
            <person name="Andreopoulos B."/>
            <person name="Baker S.E."/>
            <person name="Barry K."/>
            <person name="Bills G."/>
            <person name="Bluhm B.H."/>
            <person name="Cannon C."/>
            <person name="Castanera R."/>
            <person name="Culley D.E."/>
            <person name="Daum C."/>
            <person name="Ezra D."/>
            <person name="Gonzalez J.B."/>
            <person name="Henrissat B."/>
            <person name="Kuo A."/>
            <person name="Liang C."/>
            <person name="Lipzen A."/>
            <person name="Lutzoni F."/>
            <person name="Magnuson J."/>
            <person name="Mondo S."/>
            <person name="Nolan M."/>
            <person name="Ohm R."/>
            <person name="Pangilinan J."/>
            <person name="Park H.-J."/>
            <person name="Ramirez L."/>
            <person name="Alfaro M."/>
            <person name="Sun H."/>
            <person name="Tritt A."/>
            <person name="Yoshinaga Y."/>
            <person name="Zwiers L.-H."/>
            <person name="Turgeon B.G."/>
            <person name="Goodwin S.B."/>
            <person name="Spatafora J.W."/>
            <person name="Crous P.W."/>
            <person name="Grigoriev I.V."/>
        </authorList>
    </citation>
    <scope>NUCLEOTIDE SEQUENCE</scope>
    <source>
        <strain evidence="2">IPT5</strain>
    </source>
</reference>
<dbReference type="OrthoDB" id="2958217at2759"/>
<keyword evidence="3" id="KW-1185">Reference proteome</keyword>
<dbReference type="EMBL" id="MU006344">
    <property type="protein sequence ID" value="KAF2845635.1"/>
    <property type="molecule type" value="Genomic_DNA"/>
</dbReference>
<dbReference type="InterPro" id="IPR010730">
    <property type="entry name" value="HET"/>
</dbReference>
<evidence type="ECO:0000259" key="1">
    <source>
        <dbReference type="Pfam" id="PF06985"/>
    </source>
</evidence>
<dbReference type="PANTHER" id="PTHR33112:SF10">
    <property type="entry name" value="TOL"/>
    <property type="match status" value="1"/>
</dbReference>
<feature type="domain" description="Heterokaryon incompatibility" evidence="1">
    <location>
        <begin position="189"/>
        <end position="349"/>
    </location>
</feature>
<evidence type="ECO:0000313" key="3">
    <source>
        <dbReference type="Proteomes" id="UP000799423"/>
    </source>
</evidence>
<name>A0A6A7AU38_9PLEO</name>
<dbReference type="Pfam" id="PF06985">
    <property type="entry name" value="HET"/>
    <property type="match status" value="1"/>
</dbReference>
<dbReference type="PANTHER" id="PTHR33112">
    <property type="entry name" value="DOMAIN PROTEIN, PUTATIVE-RELATED"/>
    <property type="match status" value="1"/>
</dbReference>
<dbReference type="Proteomes" id="UP000799423">
    <property type="component" value="Unassembled WGS sequence"/>
</dbReference>
<gene>
    <name evidence="2" type="ORF">T440DRAFT_511486</name>
</gene>